<dbReference type="Pfam" id="PF05504">
    <property type="entry name" value="Spore_GerAC"/>
    <property type="match status" value="1"/>
</dbReference>
<sequence length="401" mass="45223">MQMKRNIFLMLLICCTSLFLSGCWDSRELQKLSIISGIAIDKDENDENRYRATIQIINPSQVSGGQQAGKVQAAPVRTFSNSGSTLAEALRKISPMVPGQLFYPHIQVMILSEEVAKDGIQNLFDLIERDSNFRMLFPVLIARNTPAKDILQVTTSLNPIPSDSIVDNLETSQSEWGEYINVHADQLIEGLKGGSFVVSGVQIEGDKEQGNKGENIQQISPAANIEIGGLSLFKDGKLEKWLEQNESRGTTWIMNEMKKTILNLDYKKAKDTIAIEVNRAQTTIKIKIKNNKPTINIFVNTEGTISETLVPIDLSQSKKIEQLEEKMEKEIKEEIQLTVKMAQEEKSDFLGFGEYVNIKDKKLWKKISDTWDEEVFPETKVSINVDAYIRRTGMRMNPSSK</sequence>
<keyword evidence="11" id="KW-1185">Reference proteome</keyword>
<keyword evidence="3" id="KW-0309">Germination</keyword>
<comment type="caution">
    <text evidence="10">The sequence shown here is derived from an EMBL/GenBank/DDBJ whole genome shotgun (WGS) entry which is preliminary data.</text>
</comment>
<gene>
    <name evidence="10" type="ORF">CWS01_02430</name>
</gene>
<keyword evidence="7" id="KW-0449">Lipoprotein</keyword>
<evidence type="ECO:0000313" key="10">
    <source>
        <dbReference type="EMBL" id="PKG25356.1"/>
    </source>
</evidence>
<evidence type="ECO:0000313" key="11">
    <source>
        <dbReference type="Proteomes" id="UP000233375"/>
    </source>
</evidence>
<proteinExistence type="inferred from homology"/>
<evidence type="ECO:0000259" key="8">
    <source>
        <dbReference type="Pfam" id="PF05504"/>
    </source>
</evidence>
<dbReference type="PANTHER" id="PTHR35789">
    <property type="entry name" value="SPORE GERMINATION PROTEIN B3"/>
    <property type="match status" value="1"/>
</dbReference>
<comment type="subcellular location">
    <subcellularLocation>
        <location evidence="1">Membrane</location>
        <topology evidence="1">Lipid-anchor</topology>
    </subcellularLocation>
</comment>
<reference evidence="10 11" key="1">
    <citation type="journal article" date="2003" name="Int. J. Syst. Evol. Microbiol.">
        <title>Bacillus nealsonii sp. nov., isolated from a spacecraft-assembly facility, whose spores are gamma-radiation resistant.</title>
        <authorList>
            <person name="Venkateswaran K."/>
            <person name="Kempf M."/>
            <person name="Chen F."/>
            <person name="Satomi M."/>
            <person name="Nicholson W."/>
            <person name="Kern R."/>
        </authorList>
    </citation>
    <scope>NUCLEOTIDE SEQUENCE [LARGE SCALE GENOMIC DNA]</scope>
    <source>
        <strain evidence="10 11">FO-92</strain>
    </source>
</reference>
<evidence type="ECO:0000256" key="6">
    <source>
        <dbReference type="ARBA" id="ARBA00023139"/>
    </source>
</evidence>
<keyword evidence="5" id="KW-0472">Membrane</keyword>
<accession>A0A2N0Z768</accession>
<dbReference type="Gene3D" id="6.20.190.10">
    <property type="entry name" value="Nutrient germinant receptor protein C, domain 1"/>
    <property type="match status" value="1"/>
</dbReference>
<protein>
    <recommendedName>
        <fullName evidence="12">Ger(X)C family spore germination protein</fullName>
    </recommendedName>
</protein>
<dbReference type="Proteomes" id="UP000233375">
    <property type="component" value="Unassembled WGS sequence"/>
</dbReference>
<dbReference type="NCBIfam" id="TIGR02887">
    <property type="entry name" value="spore_ger_x_C"/>
    <property type="match status" value="1"/>
</dbReference>
<dbReference type="GO" id="GO:0009847">
    <property type="term" value="P:spore germination"/>
    <property type="evidence" value="ECO:0007669"/>
    <property type="project" value="InterPro"/>
</dbReference>
<organism evidence="10 11">
    <name type="scientific">Niallia nealsonii</name>
    <dbReference type="NCBI Taxonomy" id="115979"/>
    <lineage>
        <taxon>Bacteria</taxon>
        <taxon>Bacillati</taxon>
        <taxon>Bacillota</taxon>
        <taxon>Bacilli</taxon>
        <taxon>Bacillales</taxon>
        <taxon>Bacillaceae</taxon>
        <taxon>Niallia</taxon>
    </lineage>
</organism>
<dbReference type="AlphaFoldDB" id="A0A2N0Z768"/>
<feature type="domain" description="Spore germination GerAC-like C-terminal" evidence="8">
    <location>
        <begin position="229"/>
        <end position="393"/>
    </location>
</feature>
<dbReference type="Pfam" id="PF25198">
    <property type="entry name" value="Spore_GerAC_N"/>
    <property type="match status" value="1"/>
</dbReference>
<evidence type="ECO:0000256" key="2">
    <source>
        <dbReference type="ARBA" id="ARBA00007886"/>
    </source>
</evidence>
<evidence type="ECO:0000256" key="1">
    <source>
        <dbReference type="ARBA" id="ARBA00004635"/>
    </source>
</evidence>
<evidence type="ECO:0000256" key="7">
    <source>
        <dbReference type="ARBA" id="ARBA00023288"/>
    </source>
</evidence>
<dbReference type="PROSITE" id="PS51257">
    <property type="entry name" value="PROKAR_LIPOPROTEIN"/>
    <property type="match status" value="1"/>
</dbReference>
<dbReference type="EMBL" id="PISE01000004">
    <property type="protein sequence ID" value="PKG25356.1"/>
    <property type="molecule type" value="Genomic_DNA"/>
</dbReference>
<evidence type="ECO:0000259" key="9">
    <source>
        <dbReference type="Pfam" id="PF25198"/>
    </source>
</evidence>
<evidence type="ECO:0000256" key="4">
    <source>
        <dbReference type="ARBA" id="ARBA00022729"/>
    </source>
</evidence>
<dbReference type="InterPro" id="IPR046953">
    <property type="entry name" value="Spore_GerAC-like_C"/>
</dbReference>
<dbReference type="InterPro" id="IPR038501">
    <property type="entry name" value="Spore_GerAC_C_sf"/>
</dbReference>
<keyword evidence="6" id="KW-0564">Palmitate</keyword>
<dbReference type="InterPro" id="IPR057336">
    <property type="entry name" value="GerAC_N"/>
</dbReference>
<feature type="domain" description="Spore germination protein N-terminal" evidence="9">
    <location>
        <begin position="25"/>
        <end position="195"/>
    </location>
</feature>
<dbReference type="Gene3D" id="3.30.300.210">
    <property type="entry name" value="Nutrient germinant receptor protein C, domain 3"/>
    <property type="match status" value="1"/>
</dbReference>
<keyword evidence="4" id="KW-0732">Signal</keyword>
<evidence type="ECO:0008006" key="12">
    <source>
        <dbReference type="Google" id="ProtNLM"/>
    </source>
</evidence>
<evidence type="ECO:0000256" key="5">
    <source>
        <dbReference type="ARBA" id="ARBA00023136"/>
    </source>
</evidence>
<name>A0A2N0Z768_9BACI</name>
<evidence type="ECO:0000256" key="3">
    <source>
        <dbReference type="ARBA" id="ARBA00022544"/>
    </source>
</evidence>
<dbReference type="InterPro" id="IPR008844">
    <property type="entry name" value="Spore_GerAC-like"/>
</dbReference>
<dbReference type="GO" id="GO:0016020">
    <property type="term" value="C:membrane"/>
    <property type="evidence" value="ECO:0007669"/>
    <property type="project" value="UniProtKB-SubCell"/>
</dbReference>
<dbReference type="PANTHER" id="PTHR35789:SF1">
    <property type="entry name" value="SPORE GERMINATION PROTEIN B3"/>
    <property type="match status" value="1"/>
</dbReference>
<comment type="similarity">
    <text evidence="2">Belongs to the GerABKC lipoprotein family.</text>
</comment>